<sequence length="493" mass="52988">MYKDNTTAEIDNVLEKAVQAFHHYKKYSLKQRADFMRAIAVEIEALGDELLTTANAETNLPLARLTGERARTIFQLNSYAAATEAGNWLNASIDTALGERTPPKPDTRKMLVPLGPVVVFGASNFPFAYSTAGGDTACAIAAGCPVIVKAHPAHAKTSTLVASAIFKAAEKCNMPEGIFAHVYGAGFEIGTYLAKHEAVKAIGFTGSFSGGKALFDLANQRKTPIPVFAEMGSVNPIFLLPEKLATDTENLAKQIAGSVTLGMGQFCTNPGLIVAIDNEPLDKFLSCLKKEIEAIVPSAMLHQGIATNFNKKLVDALAQKGVQIIGQSNTTASEAQGQITIATVAAEIFLANPILHEEVFGPYSLIIQCKDENQLLAVAKAMEGQLTATLMATPTDVKSHQALLNEIQEICGRLIFNNVPTGVEVALSMHHGGPYPASTDSRFTSVGADGIKRFARPLCFQNWDDEFLPDELKNANPLGIWRTIDNVLTQDKI</sequence>
<dbReference type="GO" id="GO:0016620">
    <property type="term" value="F:oxidoreductase activity, acting on the aldehyde or oxo group of donors, NAD or NADP as acceptor"/>
    <property type="evidence" value="ECO:0007669"/>
    <property type="project" value="InterPro"/>
</dbReference>
<dbReference type="InterPro" id="IPR044151">
    <property type="entry name" value="ALDH_KGSADH"/>
</dbReference>
<keyword evidence="4" id="KW-1185">Reference proteome</keyword>
<proteinExistence type="predicted"/>
<organism evidence="3 4">
    <name type="scientific">Pedobacter polaris</name>
    <dbReference type="NCBI Taxonomy" id="2571273"/>
    <lineage>
        <taxon>Bacteria</taxon>
        <taxon>Pseudomonadati</taxon>
        <taxon>Bacteroidota</taxon>
        <taxon>Sphingobacteriia</taxon>
        <taxon>Sphingobacteriales</taxon>
        <taxon>Sphingobacteriaceae</taxon>
        <taxon>Pedobacter</taxon>
    </lineage>
</organism>
<dbReference type="RefSeq" id="WP_136842482.1">
    <property type="nucleotide sequence ID" value="NZ_SWBR01000004.1"/>
</dbReference>
<accession>A0A4U1CJX1</accession>
<dbReference type="InterPro" id="IPR016162">
    <property type="entry name" value="Ald_DH_N"/>
</dbReference>
<dbReference type="CDD" id="cd07129">
    <property type="entry name" value="ALDH_KGSADH"/>
    <property type="match status" value="1"/>
</dbReference>
<keyword evidence="1" id="KW-0560">Oxidoreductase</keyword>
<feature type="domain" description="Aldehyde dehydrogenase" evidence="2">
    <location>
        <begin position="4"/>
        <end position="433"/>
    </location>
</feature>
<dbReference type="Gene3D" id="3.40.605.10">
    <property type="entry name" value="Aldehyde Dehydrogenase, Chain A, domain 1"/>
    <property type="match status" value="1"/>
</dbReference>
<dbReference type="InterPro" id="IPR016163">
    <property type="entry name" value="Ald_DH_C"/>
</dbReference>
<dbReference type="AlphaFoldDB" id="A0A4U1CJX1"/>
<dbReference type="SUPFAM" id="SSF53720">
    <property type="entry name" value="ALDH-like"/>
    <property type="match status" value="1"/>
</dbReference>
<dbReference type="OrthoDB" id="9770537at2"/>
<dbReference type="Proteomes" id="UP000309488">
    <property type="component" value="Unassembled WGS sequence"/>
</dbReference>
<dbReference type="InterPro" id="IPR016161">
    <property type="entry name" value="Ald_DH/histidinol_DH"/>
</dbReference>
<evidence type="ECO:0000313" key="3">
    <source>
        <dbReference type="EMBL" id="TKC06479.1"/>
    </source>
</evidence>
<dbReference type="PANTHER" id="PTHR43353">
    <property type="entry name" value="SUCCINATE-SEMIALDEHYDE DEHYDROGENASE, MITOCHONDRIAL"/>
    <property type="match status" value="1"/>
</dbReference>
<name>A0A4U1CJX1_9SPHI</name>
<evidence type="ECO:0000259" key="2">
    <source>
        <dbReference type="Pfam" id="PF00171"/>
    </source>
</evidence>
<dbReference type="InterPro" id="IPR050740">
    <property type="entry name" value="Aldehyde_DH_Superfamily"/>
</dbReference>
<evidence type="ECO:0000313" key="4">
    <source>
        <dbReference type="Proteomes" id="UP000309488"/>
    </source>
</evidence>
<dbReference type="EMBL" id="SWBR01000004">
    <property type="protein sequence ID" value="TKC06479.1"/>
    <property type="molecule type" value="Genomic_DNA"/>
</dbReference>
<gene>
    <name evidence="3" type="ORF">FA048_14780</name>
</gene>
<protein>
    <submittedName>
        <fullName evidence="3">Aldehyde dehydrogenase (NADP(+))</fullName>
    </submittedName>
</protein>
<dbReference type="PANTHER" id="PTHR43353:SF3">
    <property type="entry name" value="ALDEHYDE DEHYDROGENASE-RELATED"/>
    <property type="match status" value="1"/>
</dbReference>
<comment type="caution">
    <text evidence="3">The sequence shown here is derived from an EMBL/GenBank/DDBJ whole genome shotgun (WGS) entry which is preliminary data.</text>
</comment>
<dbReference type="InterPro" id="IPR015590">
    <property type="entry name" value="Aldehyde_DH_dom"/>
</dbReference>
<dbReference type="Pfam" id="PF00171">
    <property type="entry name" value="Aldedh"/>
    <property type="match status" value="1"/>
</dbReference>
<reference evidence="3 4" key="1">
    <citation type="submission" date="2019-04" db="EMBL/GenBank/DDBJ databases">
        <title>Pedobacter sp. RP-3-22 sp. nov., isolated from Arctic soil.</title>
        <authorList>
            <person name="Dahal R.H."/>
            <person name="Kim D.-U."/>
        </authorList>
    </citation>
    <scope>NUCLEOTIDE SEQUENCE [LARGE SCALE GENOMIC DNA]</scope>
    <source>
        <strain evidence="3 4">RP-3-22</strain>
    </source>
</reference>
<dbReference type="Gene3D" id="3.40.309.10">
    <property type="entry name" value="Aldehyde Dehydrogenase, Chain A, domain 2"/>
    <property type="match status" value="1"/>
</dbReference>
<evidence type="ECO:0000256" key="1">
    <source>
        <dbReference type="ARBA" id="ARBA00023002"/>
    </source>
</evidence>